<proteinExistence type="predicted"/>
<sequence>MGQPASEGIMRHSAPRWASRSPEPSRLVVRGAQKAAIGQHVLWVEPSGLLCLTLRGAVSPDEVEQIIAYDRFVAAQYGHVLTLLDVSEMGDVPVSTRKMVRLATDLPLRGIAVHGASFQARLIIRMVLMAYQLFAEDRDNPLAFFAGEGGARSWLQVRHARVVRAA</sequence>
<reference evidence="2 3" key="1">
    <citation type="submission" date="2015-07" db="EMBL/GenBank/DDBJ databases">
        <title>Genome analysis of myxobacterium Chondromyces crocatus Cm c5 reveals a high potential for natural compound synthesis and the genetic basis for the loss of fruiting body formation.</title>
        <authorList>
            <person name="Zaburannyi N."/>
            <person name="Bunk B."/>
            <person name="Maier J."/>
            <person name="Overmann J."/>
            <person name="Mueller R."/>
        </authorList>
    </citation>
    <scope>NUCLEOTIDE SEQUENCE [LARGE SCALE GENOMIC DNA]</scope>
    <source>
        <strain evidence="2 3">Cm c5</strain>
    </source>
</reference>
<protein>
    <recommendedName>
        <fullName evidence="4">STAS/SEC14 domain-containing protein</fullName>
    </recommendedName>
</protein>
<dbReference type="AlphaFoldDB" id="A0A0K1EDR1"/>
<evidence type="ECO:0000256" key="1">
    <source>
        <dbReference type="SAM" id="MobiDB-lite"/>
    </source>
</evidence>
<feature type="region of interest" description="Disordered" evidence="1">
    <location>
        <begin position="1"/>
        <end position="22"/>
    </location>
</feature>
<gene>
    <name evidence="2" type="ORF">CMC5_029680</name>
</gene>
<accession>A0A0K1EDR1</accession>
<evidence type="ECO:0000313" key="3">
    <source>
        <dbReference type="Proteomes" id="UP000067626"/>
    </source>
</evidence>
<organism evidence="2 3">
    <name type="scientific">Chondromyces crocatus</name>
    <dbReference type="NCBI Taxonomy" id="52"/>
    <lineage>
        <taxon>Bacteria</taxon>
        <taxon>Pseudomonadati</taxon>
        <taxon>Myxococcota</taxon>
        <taxon>Polyangia</taxon>
        <taxon>Polyangiales</taxon>
        <taxon>Polyangiaceae</taxon>
        <taxon>Chondromyces</taxon>
    </lineage>
</organism>
<evidence type="ECO:0000313" key="2">
    <source>
        <dbReference type="EMBL" id="AKT38822.1"/>
    </source>
</evidence>
<evidence type="ECO:0008006" key="4">
    <source>
        <dbReference type="Google" id="ProtNLM"/>
    </source>
</evidence>
<keyword evidence="3" id="KW-1185">Reference proteome</keyword>
<dbReference type="EMBL" id="CP012159">
    <property type="protein sequence ID" value="AKT38822.1"/>
    <property type="molecule type" value="Genomic_DNA"/>
</dbReference>
<dbReference type="Proteomes" id="UP000067626">
    <property type="component" value="Chromosome"/>
</dbReference>
<name>A0A0K1EDR1_CHOCO</name>
<dbReference type="KEGG" id="ccro:CMC5_029680"/>